<feature type="region of interest" description="Disordered" evidence="1">
    <location>
        <begin position="1"/>
        <end position="27"/>
    </location>
</feature>
<sequence>MTKPSPPDRDGADAYLADEDPANEDETRTHLLVRAKRPFAPIYKGFVQNPDKKATNRAGPLAQFIRNGDLRGLRAFLFLHAIISSGEGDNGWSTTLPLAVWARVFDTTKAADRRSASTAATKVLSRLAGRHLIIRERGGRARAVTVTLLRPDGTGAAYTRPDGTSDRFLKLSNRFWTDRWYDELDLPATAMLLVALHEKPGFELPTERMPEWYGFSADTAERGLKTLHDLGLLEVHKRVKKAPLSPTGATQVNIYTLAGPFEADERGVAPSKTKGITPPHAKGNSKKVAVRPRKKADS</sequence>
<proteinExistence type="predicted"/>
<accession>A0ABN3MI65</accession>
<dbReference type="Proteomes" id="UP001500730">
    <property type="component" value="Unassembled WGS sequence"/>
</dbReference>
<gene>
    <name evidence="2" type="ORF">GCM10009858_43640</name>
</gene>
<feature type="compositionally biased region" description="Basic and acidic residues" evidence="1">
    <location>
        <begin position="1"/>
        <end position="12"/>
    </location>
</feature>
<name>A0ABN3MI65_9MICO</name>
<evidence type="ECO:0000256" key="1">
    <source>
        <dbReference type="SAM" id="MobiDB-lite"/>
    </source>
</evidence>
<keyword evidence="3" id="KW-1185">Reference proteome</keyword>
<feature type="region of interest" description="Disordered" evidence="1">
    <location>
        <begin position="265"/>
        <end position="298"/>
    </location>
</feature>
<evidence type="ECO:0000313" key="2">
    <source>
        <dbReference type="EMBL" id="GAA2500607.1"/>
    </source>
</evidence>
<organism evidence="2 3">
    <name type="scientific">Terrabacter carboxydivorans</name>
    <dbReference type="NCBI Taxonomy" id="619730"/>
    <lineage>
        <taxon>Bacteria</taxon>
        <taxon>Bacillati</taxon>
        <taxon>Actinomycetota</taxon>
        <taxon>Actinomycetes</taxon>
        <taxon>Micrococcales</taxon>
        <taxon>Intrasporangiaceae</taxon>
        <taxon>Terrabacter</taxon>
    </lineage>
</organism>
<dbReference type="RefSeq" id="WP_344257219.1">
    <property type="nucleotide sequence ID" value="NZ_BAAARE010000030.1"/>
</dbReference>
<comment type="caution">
    <text evidence="2">The sequence shown here is derived from an EMBL/GenBank/DDBJ whole genome shotgun (WGS) entry which is preliminary data.</text>
</comment>
<feature type="compositionally biased region" description="Basic residues" evidence="1">
    <location>
        <begin position="283"/>
        <end position="298"/>
    </location>
</feature>
<protein>
    <submittedName>
        <fullName evidence="2">Uncharacterized protein</fullName>
    </submittedName>
</protein>
<reference evidence="2 3" key="1">
    <citation type="journal article" date="2019" name="Int. J. Syst. Evol. Microbiol.">
        <title>The Global Catalogue of Microorganisms (GCM) 10K type strain sequencing project: providing services to taxonomists for standard genome sequencing and annotation.</title>
        <authorList>
            <consortium name="The Broad Institute Genomics Platform"/>
            <consortium name="The Broad Institute Genome Sequencing Center for Infectious Disease"/>
            <person name="Wu L."/>
            <person name="Ma J."/>
        </authorList>
    </citation>
    <scope>NUCLEOTIDE SEQUENCE [LARGE SCALE GENOMIC DNA]</scope>
    <source>
        <strain evidence="2 3">JCM 16259</strain>
    </source>
</reference>
<dbReference type="EMBL" id="BAAARE010000030">
    <property type="protein sequence ID" value="GAA2500607.1"/>
    <property type="molecule type" value="Genomic_DNA"/>
</dbReference>
<evidence type="ECO:0000313" key="3">
    <source>
        <dbReference type="Proteomes" id="UP001500730"/>
    </source>
</evidence>